<dbReference type="Proteomes" id="UP000470875">
    <property type="component" value="Unassembled WGS sequence"/>
</dbReference>
<accession>A0A6N7W533</accession>
<reference evidence="3 4" key="1">
    <citation type="submission" date="2019-08" db="EMBL/GenBank/DDBJ databases">
        <title>In-depth cultivation of the pig gut microbiome towards novel bacterial diversity and tailored functional studies.</title>
        <authorList>
            <person name="Wylensek D."/>
            <person name="Hitch T.C.A."/>
            <person name="Clavel T."/>
        </authorList>
    </citation>
    <scope>NUCLEOTIDE SEQUENCE [LARGE SCALE GENOMIC DNA]</scope>
    <source>
        <strain evidence="3 4">WB03_NA08</strain>
    </source>
</reference>
<protein>
    <recommendedName>
        <fullName evidence="5">Cell division protein FtsL</fullName>
    </recommendedName>
</protein>
<organism evidence="3 4">
    <name type="scientific">Scrofimicrobium canadense</name>
    <dbReference type="NCBI Taxonomy" id="2652290"/>
    <lineage>
        <taxon>Bacteria</taxon>
        <taxon>Bacillati</taxon>
        <taxon>Actinomycetota</taxon>
        <taxon>Actinomycetes</taxon>
        <taxon>Actinomycetales</taxon>
        <taxon>Actinomycetaceae</taxon>
        <taxon>Scrofimicrobium</taxon>
    </lineage>
</organism>
<comment type="caution">
    <text evidence="3">The sequence shown here is derived from an EMBL/GenBank/DDBJ whole genome shotgun (WGS) entry which is preliminary data.</text>
</comment>
<keyword evidence="4" id="KW-1185">Reference proteome</keyword>
<feature type="coiled-coil region" evidence="1">
    <location>
        <begin position="65"/>
        <end position="92"/>
    </location>
</feature>
<evidence type="ECO:0000256" key="2">
    <source>
        <dbReference type="SAM" id="Phobius"/>
    </source>
</evidence>
<keyword evidence="2" id="KW-0472">Membrane</keyword>
<evidence type="ECO:0000313" key="3">
    <source>
        <dbReference type="EMBL" id="MSS83613.1"/>
    </source>
</evidence>
<feature type="transmembrane region" description="Helical" evidence="2">
    <location>
        <begin position="33"/>
        <end position="54"/>
    </location>
</feature>
<dbReference type="EMBL" id="VULO01000002">
    <property type="protein sequence ID" value="MSS83613.1"/>
    <property type="molecule type" value="Genomic_DNA"/>
</dbReference>
<sequence length="127" mass="13608">MTATSAPLRRENSQQRPSLRVVEGVDGHSQRSAVVFLVFCASLLLMAIVIPLIANTNMAHIAYEMRDVSVQLSEEEAAIQTLEKKLLEQSSQSVLREKAQGIGMVPAAPLGVIVLENGTVEGGVPAQ</sequence>
<gene>
    <name evidence="3" type="ORF">FYJ24_02300</name>
</gene>
<evidence type="ECO:0008006" key="5">
    <source>
        <dbReference type="Google" id="ProtNLM"/>
    </source>
</evidence>
<keyword evidence="2" id="KW-1133">Transmembrane helix</keyword>
<proteinExistence type="predicted"/>
<dbReference type="AlphaFoldDB" id="A0A6N7W533"/>
<evidence type="ECO:0000313" key="4">
    <source>
        <dbReference type="Proteomes" id="UP000470875"/>
    </source>
</evidence>
<dbReference type="RefSeq" id="WP_154543177.1">
    <property type="nucleotide sequence ID" value="NZ_VULO01000002.1"/>
</dbReference>
<keyword evidence="1" id="KW-0175">Coiled coil</keyword>
<name>A0A6N7W533_9ACTO</name>
<keyword evidence="2" id="KW-0812">Transmembrane</keyword>
<evidence type="ECO:0000256" key="1">
    <source>
        <dbReference type="SAM" id="Coils"/>
    </source>
</evidence>